<evidence type="ECO:0000256" key="1">
    <source>
        <dbReference type="ARBA" id="ARBA00022448"/>
    </source>
</evidence>
<dbReference type="Proteomes" id="UP000191135">
    <property type="component" value="Chromosome"/>
</dbReference>
<proteinExistence type="predicted"/>
<dbReference type="Gene3D" id="1.10.760.10">
    <property type="entry name" value="Cytochrome c-like domain"/>
    <property type="match status" value="1"/>
</dbReference>
<keyword evidence="5 6" id="KW-0408">Iron</keyword>
<gene>
    <name evidence="9" type="primary">cycM</name>
    <name evidence="9" type="ORF">Mame_01491</name>
</gene>
<dbReference type="OrthoDB" id="9805828at2"/>
<sequence length="270" mass="27715">MKFNLNMVLAALLGTVFVLMTVSFISEAIFDPHHPEKEGFVIEVAETPGGGAPVAEEETPIAVLLVDANAEAGERVFKRCQACHTDTEGGPNKVGPNLWDVVDRPIASHEGFSYSAAMQDFSEGGSKLWTYENLNVFIKAPKKDVPGTAMGFAGLSSDKDRADLIAYLSTMSNDPVPFPEPPAEDDAAAAEDGAATDDGAATGDGAGEAGEGAEASPSQGSEPAPAATDEAAGDADAGPANPQGTTAEPTDNPEATPPGAADVEQPEKSE</sequence>
<name>A0A1U9YZN3_9HYPH</name>
<dbReference type="GO" id="GO:0020037">
    <property type="term" value="F:heme binding"/>
    <property type="evidence" value="ECO:0007669"/>
    <property type="project" value="InterPro"/>
</dbReference>
<accession>A0A1U9YZN3</accession>
<dbReference type="EMBL" id="CP020330">
    <property type="protein sequence ID" value="AQZ50850.1"/>
    <property type="molecule type" value="Genomic_DNA"/>
</dbReference>
<protein>
    <submittedName>
        <fullName evidence="9">Cytochrome c552</fullName>
    </submittedName>
</protein>
<dbReference type="GO" id="GO:0046872">
    <property type="term" value="F:metal ion binding"/>
    <property type="evidence" value="ECO:0007669"/>
    <property type="project" value="UniProtKB-KW"/>
</dbReference>
<dbReference type="STRING" id="1122214.Mame_01491"/>
<dbReference type="PRINTS" id="PR00604">
    <property type="entry name" value="CYTCHRMECIAB"/>
</dbReference>
<feature type="domain" description="Cytochrome c" evidence="8">
    <location>
        <begin position="68"/>
        <end position="172"/>
    </location>
</feature>
<evidence type="ECO:0000259" key="8">
    <source>
        <dbReference type="PROSITE" id="PS51007"/>
    </source>
</evidence>
<dbReference type="SUPFAM" id="SSF46626">
    <property type="entry name" value="Cytochrome c"/>
    <property type="match status" value="1"/>
</dbReference>
<evidence type="ECO:0000256" key="7">
    <source>
        <dbReference type="SAM" id="MobiDB-lite"/>
    </source>
</evidence>
<evidence type="ECO:0000256" key="5">
    <source>
        <dbReference type="ARBA" id="ARBA00023004"/>
    </source>
</evidence>
<keyword evidence="2 6" id="KW-0349">Heme</keyword>
<keyword evidence="3 6" id="KW-0479">Metal-binding</keyword>
<feature type="compositionally biased region" description="Low complexity" evidence="7">
    <location>
        <begin position="222"/>
        <end position="240"/>
    </location>
</feature>
<evidence type="ECO:0000256" key="2">
    <source>
        <dbReference type="ARBA" id="ARBA00022617"/>
    </source>
</evidence>
<dbReference type="eggNOG" id="COG3474">
    <property type="taxonomic scope" value="Bacteria"/>
</dbReference>
<dbReference type="PANTHER" id="PTHR11961">
    <property type="entry name" value="CYTOCHROME C"/>
    <property type="match status" value="1"/>
</dbReference>
<reference evidence="9 10" key="1">
    <citation type="submission" date="2017-03" db="EMBL/GenBank/DDBJ databases">
        <title>Foreign affairs: Plasmid Transfer between Roseobacters and Rhizobia.</title>
        <authorList>
            <person name="Bartling P."/>
            <person name="Bunk B."/>
            <person name="Overmann J."/>
            <person name="Brinkmann H."/>
            <person name="Petersen J."/>
        </authorList>
    </citation>
    <scope>NUCLEOTIDE SEQUENCE [LARGE SCALE GENOMIC DNA]</scope>
    <source>
        <strain evidence="9 10">MACL11</strain>
    </source>
</reference>
<dbReference type="Pfam" id="PF00034">
    <property type="entry name" value="Cytochrom_C"/>
    <property type="match status" value="1"/>
</dbReference>
<keyword evidence="1" id="KW-0813">Transport</keyword>
<dbReference type="RefSeq" id="WP_018065106.1">
    <property type="nucleotide sequence ID" value="NZ_AQWH01000010.1"/>
</dbReference>
<keyword evidence="10" id="KW-1185">Reference proteome</keyword>
<dbReference type="GO" id="GO:0009055">
    <property type="term" value="F:electron transfer activity"/>
    <property type="evidence" value="ECO:0007669"/>
    <property type="project" value="InterPro"/>
</dbReference>
<organism evidence="9 10">
    <name type="scientific">Martelella mediterranea DSM 17316</name>
    <dbReference type="NCBI Taxonomy" id="1122214"/>
    <lineage>
        <taxon>Bacteria</taxon>
        <taxon>Pseudomonadati</taxon>
        <taxon>Pseudomonadota</taxon>
        <taxon>Alphaproteobacteria</taxon>
        <taxon>Hyphomicrobiales</taxon>
        <taxon>Aurantimonadaceae</taxon>
        <taxon>Martelella</taxon>
    </lineage>
</organism>
<dbReference type="PROSITE" id="PS51007">
    <property type="entry name" value="CYTC"/>
    <property type="match status" value="1"/>
</dbReference>
<dbReference type="AlphaFoldDB" id="A0A1U9YZN3"/>
<evidence type="ECO:0000256" key="6">
    <source>
        <dbReference type="PROSITE-ProRule" id="PRU00433"/>
    </source>
</evidence>
<dbReference type="InterPro" id="IPR009056">
    <property type="entry name" value="Cyt_c-like_dom"/>
</dbReference>
<evidence type="ECO:0000313" key="9">
    <source>
        <dbReference type="EMBL" id="AQZ50850.1"/>
    </source>
</evidence>
<evidence type="ECO:0000313" key="10">
    <source>
        <dbReference type="Proteomes" id="UP000191135"/>
    </source>
</evidence>
<dbReference type="InterPro" id="IPR002327">
    <property type="entry name" value="Cyt_c_1A/1B"/>
</dbReference>
<evidence type="ECO:0000256" key="4">
    <source>
        <dbReference type="ARBA" id="ARBA00022982"/>
    </source>
</evidence>
<evidence type="ECO:0000256" key="3">
    <source>
        <dbReference type="ARBA" id="ARBA00022723"/>
    </source>
</evidence>
<dbReference type="KEGG" id="mmed:Mame_01491"/>
<feature type="region of interest" description="Disordered" evidence="7">
    <location>
        <begin position="172"/>
        <end position="270"/>
    </location>
</feature>
<feature type="compositionally biased region" description="Low complexity" evidence="7">
    <location>
        <begin position="190"/>
        <end position="201"/>
    </location>
</feature>
<dbReference type="InterPro" id="IPR036909">
    <property type="entry name" value="Cyt_c-like_dom_sf"/>
</dbReference>
<keyword evidence="4" id="KW-0249">Electron transport</keyword>